<evidence type="ECO:0000259" key="2">
    <source>
        <dbReference type="Pfam" id="PF22893"/>
    </source>
</evidence>
<feature type="region of interest" description="Disordered" evidence="1">
    <location>
        <begin position="670"/>
        <end position="696"/>
    </location>
</feature>
<evidence type="ECO:0000313" key="3">
    <source>
        <dbReference type="EMBL" id="TKW51298.1"/>
    </source>
</evidence>
<feature type="region of interest" description="Disordered" evidence="1">
    <location>
        <begin position="208"/>
        <end position="250"/>
    </location>
</feature>
<keyword evidence="4" id="KW-1185">Reference proteome</keyword>
<feature type="compositionally biased region" description="Polar residues" evidence="1">
    <location>
        <begin position="238"/>
        <end position="250"/>
    </location>
</feature>
<dbReference type="InterPro" id="IPR054464">
    <property type="entry name" value="ULD_fung"/>
</dbReference>
<dbReference type="Proteomes" id="UP000310108">
    <property type="component" value="Unassembled WGS sequence"/>
</dbReference>
<dbReference type="Pfam" id="PF22893">
    <property type="entry name" value="ULD_2"/>
    <property type="match status" value="1"/>
</dbReference>
<name>A0A4U6X756_9PEZI</name>
<dbReference type="STRING" id="1306861.A0A4U6X756"/>
<dbReference type="EMBL" id="PJEX01000319">
    <property type="protein sequence ID" value="TKW51298.1"/>
    <property type="molecule type" value="Genomic_DNA"/>
</dbReference>
<accession>A0A4U6X756</accession>
<evidence type="ECO:0000313" key="4">
    <source>
        <dbReference type="Proteomes" id="UP000310108"/>
    </source>
</evidence>
<evidence type="ECO:0000256" key="1">
    <source>
        <dbReference type="SAM" id="MobiDB-lite"/>
    </source>
</evidence>
<dbReference type="AlphaFoldDB" id="A0A4U6X756"/>
<protein>
    <recommendedName>
        <fullName evidence="2">Ubiquitin-like domain-containing protein</fullName>
    </recommendedName>
</protein>
<organism evidence="3 4">
    <name type="scientific">Colletotrichum tanaceti</name>
    <dbReference type="NCBI Taxonomy" id="1306861"/>
    <lineage>
        <taxon>Eukaryota</taxon>
        <taxon>Fungi</taxon>
        <taxon>Dikarya</taxon>
        <taxon>Ascomycota</taxon>
        <taxon>Pezizomycotina</taxon>
        <taxon>Sordariomycetes</taxon>
        <taxon>Hypocreomycetidae</taxon>
        <taxon>Glomerellales</taxon>
        <taxon>Glomerellaceae</taxon>
        <taxon>Colletotrichum</taxon>
        <taxon>Colletotrichum destructivum species complex</taxon>
    </lineage>
</organism>
<gene>
    <name evidence="3" type="ORF">CTA1_2383</name>
</gene>
<proteinExistence type="predicted"/>
<feature type="region of interest" description="Disordered" evidence="1">
    <location>
        <begin position="635"/>
        <end position="654"/>
    </location>
</feature>
<reference evidence="3 4" key="1">
    <citation type="journal article" date="2019" name="PLoS ONE">
        <title>Comparative genome analysis indicates high evolutionary potential of pathogenicity genes in Colletotrichum tanaceti.</title>
        <authorList>
            <person name="Lelwala R.V."/>
            <person name="Korhonen P.K."/>
            <person name="Young N.D."/>
            <person name="Scott J.B."/>
            <person name="Ades P.A."/>
            <person name="Gasser R.B."/>
            <person name="Taylor P.W.J."/>
        </authorList>
    </citation>
    <scope>NUCLEOTIDE SEQUENCE [LARGE SCALE GENOMIC DNA]</scope>
    <source>
        <strain evidence="3">BRIP57314</strain>
    </source>
</reference>
<feature type="domain" description="Ubiquitin-like" evidence="2">
    <location>
        <begin position="500"/>
        <end position="555"/>
    </location>
</feature>
<sequence length="696" mass="74937">MSPSPDMAGVANLGCRLATKLVAYKIGTAYPDSDIRDLVEDILATAALVGELREFLAADACAASPVYKQAGREAVQDLATRCGAVYTTVIRSVYRASLGVKTVVDVDFRAIGPEDLKASRVRAIHTNMDWSLVSDAFHTSEIHLGWLKASLALHLQVANIARLQNTSRAPGSFDEELASRALAVRMWERKVRAARTIIADLERKDRMAMADKPATASVAPGASSPKGNKPDDDDGDSASWTSGKTANDSKASWLCGGKAAVKKPGAGAAVEEPAALPSPAAPTSFWHQPWDGAPGAGPVEIKLPAPEPRFPAKAFRSMGTWFGGLFGRRRRRRDDDDDVPRCLGDLELEATVLRNGPFPEPFLAFEPEMLRLQLKRILKRRADAPPSPLPPADAFLARDAGLRAAVSNALLRARKKDGRARQLVTVDLSTDPDVAVVFMSVGPALEPIHMTDIVGRKYDIPYEQGRALQVSDIFTRLQRWERGHIQRCKIADALTIFTPQGARASIHQRFRSAFRIWPIIRDGTFEVVAEDDTVVTPEAWAATVKPGAVLRMRMSAFDDGGMSGTGAYTPPGAPKFLTWAEQRPAWRYNRPPGMPPGPACFPGGRPGGTAWPPPPPIITVKPRVADAAELGFELDFGPPLTREDDPGEGGPKDLGRCVALWTNATDTDFAVGEGGISSYDDTSSVSSGSSLSIVDG</sequence>
<feature type="compositionally biased region" description="Low complexity" evidence="1">
    <location>
        <begin position="676"/>
        <end position="696"/>
    </location>
</feature>
<comment type="caution">
    <text evidence="3">The sequence shown here is derived from an EMBL/GenBank/DDBJ whole genome shotgun (WGS) entry which is preliminary data.</text>
</comment>